<evidence type="ECO:0000256" key="3">
    <source>
        <dbReference type="ARBA" id="ARBA00022630"/>
    </source>
</evidence>
<dbReference type="SUPFAM" id="SSF55469">
    <property type="entry name" value="FMN-dependent nitroreductase-like"/>
    <property type="match status" value="1"/>
</dbReference>
<dbReference type="PANTHER" id="PTHR43821:SF1">
    <property type="entry name" value="NAD(P)H NITROREDUCTASE YDJA-RELATED"/>
    <property type="match status" value="1"/>
</dbReference>
<comment type="similarity">
    <text evidence="2 8">Belongs to the nitroreductase family.</text>
</comment>
<dbReference type="EC" id="1.-.-.-" evidence="8"/>
<proteinExistence type="inferred from homology"/>
<evidence type="ECO:0000256" key="2">
    <source>
        <dbReference type="ARBA" id="ARBA00007118"/>
    </source>
</evidence>
<evidence type="ECO:0000256" key="1">
    <source>
        <dbReference type="ARBA" id="ARBA00001917"/>
    </source>
</evidence>
<keyword evidence="3 8" id="KW-0285">Flavoprotein</keyword>
<evidence type="ECO:0000256" key="4">
    <source>
        <dbReference type="ARBA" id="ARBA00022643"/>
    </source>
</evidence>
<keyword evidence="7 8" id="KW-0520">NAD</keyword>
<evidence type="ECO:0000256" key="6">
    <source>
        <dbReference type="ARBA" id="ARBA00023002"/>
    </source>
</evidence>
<evidence type="ECO:0000256" key="5">
    <source>
        <dbReference type="ARBA" id="ARBA00022857"/>
    </source>
</evidence>
<evidence type="ECO:0000259" key="10">
    <source>
        <dbReference type="Pfam" id="PF00881"/>
    </source>
</evidence>
<dbReference type="EMBL" id="JAUSUK010000002">
    <property type="protein sequence ID" value="MDQ0326880.1"/>
    <property type="molecule type" value="Genomic_DNA"/>
</dbReference>
<dbReference type="CDD" id="cd02135">
    <property type="entry name" value="YdjA-like"/>
    <property type="match status" value="1"/>
</dbReference>
<sequence length="203" mass="22221">MMETVRRKGKMTQATMHDLLDHLRKRRSTPSVQLGDPGPDPDTLSDILTIGARVPDHGKLAPWRYIIYSREDRQRLAETLKALVLESGDPEAERKAGKAVQFAVAPLVIGVISTAAAHAKVPVWEQELTAGAVCMNLLHAAAGHGFGAQWLTQWFAFEAEALRTLGVGEDEKLAGFIHIGTASQETPERDRPDISALTTFFSN</sequence>
<evidence type="ECO:0000256" key="9">
    <source>
        <dbReference type="SAM" id="MobiDB-lite"/>
    </source>
</evidence>
<name>A0ABU0C8M2_9BRAD</name>
<evidence type="ECO:0000313" key="11">
    <source>
        <dbReference type="EMBL" id="MDQ0326880.1"/>
    </source>
</evidence>
<accession>A0ABU0C8M2</accession>
<dbReference type="Gene3D" id="3.40.109.10">
    <property type="entry name" value="NADH Oxidase"/>
    <property type="match status" value="1"/>
</dbReference>
<gene>
    <name evidence="11" type="ORF">J2R99_002749</name>
</gene>
<protein>
    <recommendedName>
        <fullName evidence="8">Putative NAD(P)H nitroreductase</fullName>
        <ecNumber evidence="8">1.-.-.-</ecNumber>
    </recommendedName>
</protein>
<dbReference type="Pfam" id="PF00881">
    <property type="entry name" value="Nitroreductase"/>
    <property type="match status" value="1"/>
</dbReference>
<evidence type="ECO:0000256" key="8">
    <source>
        <dbReference type="PIRNR" id="PIRNR000232"/>
    </source>
</evidence>
<organism evidence="11 12">
    <name type="scientific">Rhodopseudomonas julia</name>
    <dbReference type="NCBI Taxonomy" id="200617"/>
    <lineage>
        <taxon>Bacteria</taxon>
        <taxon>Pseudomonadati</taxon>
        <taxon>Pseudomonadota</taxon>
        <taxon>Alphaproteobacteria</taxon>
        <taxon>Hyphomicrobiales</taxon>
        <taxon>Nitrobacteraceae</taxon>
        <taxon>Rhodopseudomonas</taxon>
    </lineage>
</organism>
<keyword evidence="12" id="KW-1185">Reference proteome</keyword>
<keyword evidence="5 8" id="KW-0521">NADP</keyword>
<keyword evidence="6 8" id="KW-0560">Oxidoreductase</keyword>
<feature type="region of interest" description="Disordered" evidence="9">
    <location>
        <begin position="22"/>
        <end position="41"/>
    </location>
</feature>
<reference evidence="11 12" key="1">
    <citation type="submission" date="2023-07" db="EMBL/GenBank/DDBJ databases">
        <title>Genomic Encyclopedia of Type Strains, Phase IV (KMG-IV): sequencing the most valuable type-strain genomes for metagenomic binning, comparative biology and taxonomic classification.</title>
        <authorList>
            <person name="Goeker M."/>
        </authorList>
    </citation>
    <scope>NUCLEOTIDE SEQUENCE [LARGE SCALE GENOMIC DNA]</scope>
    <source>
        <strain evidence="11 12">DSM 11549</strain>
    </source>
</reference>
<comment type="caution">
    <text evidence="11">The sequence shown here is derived from an EMBL/GenBank/DDBJ whole genome shotgun (WGS) entry which is preliminary data.</text>
</comment>
<comment type="cofactor">
    <cofactor evidence="1 8">
        <name>FMN</name>
        <dbReference type="ChEBI" id="CHEBI:58210"/>
    </cofactor>
</comment>
<dbReference type="Proteomes" id="UP001230253">
    <property type="component" value="Unassembled WGS sequence"/>
</dbReference>
<keyword evidence="4 8" id="KW-0288">FMN</keyword>
<evidence type="ECO:0000313" key="12">
    <source>
        <dbReference type="Proteomes" id="UP001230253"/>
    </source>
</evidence>
<feature type="domain" description="Nitroreductase" evidence="10">
    <location>
        <begin position="24"/>
        <end position="180"/>
    </location>
</feature>
<dbReference type="InterPro" id="IPR000415">
    <property type="entry name" value="Nitroreductase-like"/>
</dbReference>
<dbReference type="InterPro" id="IPR029479">
    <property type="entry name" value="Nitroreductase"/>
</dbReference>
<dbReference type="RefSeq" id="WP_307155001.1">
    <property type="nucleotide sequence ID" value="NZ_JAUSUK010000002.1"/>
</dbReference>
<dbReference type="PANTHER" id="PTHR43821">
    <property type="entry name" value="NAD(P)H NITROREDUCTASE YDJA-RELATED"/>
    <property type="match status" value="1"/>
</dbReference>
<dbReference type="InterPro" id="IPR026021">
    <property type="entry name" value="YdjA-like"/>
</dbReference>
<dbReference type="PIRSF" id="PIRSF000232">
    <property type="entry name" value="YdjA"/>
    <property type="match status" value="1"/>
</dbReference>
<evidence type="ECO:0000256" key="7">
    <source>
        <dbReference type="ARBA" id="ARBA00023027"/>
    </source>
</evidence>
<dbReference type="InterPro" id="IPR052530">
    <property type="entry name" value="NAD(P)H_nitroreductase"/>
</dbReference>